<keyword evidence="4" id="KW-1185">Reference proteome</keyword>
<feature type="region of interest" description="Disordered" evidence="1">
    <location>
        <begin position="514"/>
        <end position="541"/>
    </location>
</feature>
<feature type="domain" description="Protein kinase" evidence="2">
    <location>
        <begin position="489"/>
        <end position="686"/>
    </location>
</feature>
<proteinExistence type="predicted"/>
<accession>A0A238FNS5</accession>
<evidence type="ECO:0000313" key="4">
    <source>
        <dbReference type="Proteomes" id="UP000198372"/>
    </source>
</evidence>
<feature type="compositionally biased region" description="Basic and acidic residues" evidence="1">
    <location>
        <begin position="526"/>
        <end position="538"/>
    </location>
</feature>
<dbReference type="InterPro" id="IPR000719">
    <property type="entry name" value="Prot_kinase_dom"/>
</dbReference>
<evidence type="ECO:0000313" key="3">
    <source>
        <dbReference type="EMBL" id="SCV72858.1"/>
    </source>
</evidence>
<reference evidence="4" key="1">
    <citation type="submission" date="2016-09" db="EMBL/GenBank/DDBJ databases">
        <authorList>
            <person name="Jeantristanb JTB J.-T."/>
            <person name="Ricardo R."/>
        </authorList>
    </citation>
    <scope>NUCLEOTIDE SEQUENCE [LARGE SCALE GENOMIC DNA]</scope>
</reference>
<evidence type="ECO:0000259" key="2">
    <source>
        <dbReference type="PROSITE" id="PS50011"/>
    </source>
</evidence>
<dbReference type="PROSITE" id="PS50011">
    <property type="entry name" value="PROTEIN_KINASE_DOM"/>
    <property type="match status" value="1"/>
</dbReference>
<evidence type="ECO:0000256" key="1">
    <source>
        <dbReference type="SAM" id="MobiDB-lite"/>
    </source>
</evidence>
<protein>
    <submittedName>
        <fullName evidence="3">BQ2448_4395 protein</fullName>
    </submittedName>
</protein>
<dbReference type="GO" id="GO:0004672">
    <property type="term" value="F:protein kinase activity"/>
    <property type="evidence" value="ECO:0007669"/>
    <property type="project" value="InterPro"/>
</dbReference>
<sequence length="686" mass="77250">MPTSLGMFKQDLSDPPLLGPSMHRSDPLHGHSGRKAGDSNLSCCAVREQLEPQAPLPSGSQRPVAALQDISLEKRVHEALTTFLGEHGFADKVLAKADELLRNAPHPIFCNEMPECTATIHDWRIRVLEPLLKFVLRHYNYKTTGSPVDPDQYRLFFSMSKASQPSGIRLFLIEKGRGGVSRLPIIFEDESNFLTFGPQPNLFAREGECKLHLEQEDPIPLDPTVRSHGAQAILNKLAVSMESAILRNSATGEIYNAPRFGMMISTRISILAEIVENPQNPQEVGFLFSSILLDPRDHTDINFDLPLPFHFIKRSLTHLVLAVLVDYLTHTPAPSPETVTRLFGPPKVDSQEWRKTRKQSWKRDLRAERVRGPAPSSVEVWDGRLFAVRAKLDYRKKPLRFIYRPQGRMGGFLPYGSDVMEAVKFKVIQKPQSTNAEPSRKYKSSRRLSVLPPSLIAYLECGIHSLEGLKKPRRLSRLDVEDPETLPVLNVLQLIGIGGVGWVYGGKLSRARSQSEHHSDVVPTKEVAKQKPKVELGDQRTPGTTLQLQTMRSRIAYDQPVVIKVFKANEWDSIIIESLFYEHVFPILSPEAQALLPRYYGTFRSTDGDVMMLVLGYGGRGVDSEDLTGEMGLKIDEAFEIFERQGVSHGDTEYWNVLIRDDDTVCIIDWNHATLDFDPANMRDPV</sequence>
<gene>
    <name evidence="3" type="ORF">BQ2448_4395</name>
</gene>
<dbReference type="SUPFAM" id="SSF56112">
    <property type="entry name" value="Protein kinase-like (PK-like)"/>
    <property type="match status" value="1"/>
</dbReference>
<feature type="region of interest" description="Disordered" evidence="1">
    <location>
        <begin position="1"/>
        <end position="36"/>
    </location>
</feature>
<dbReference type="GO" id="GO:0005524">
    <property type="term" value="F:ATP binding"/>
    <property type="evidence" value="ECO:0007669"/>
    <property type="project" value="InterPro"/>
</dbReference>
<organism evidence="3 4">
    <name type="scientific">Microbotryum intermedium</name>
    <dbReference type="NCBI Taxonomy" id="269621"/>
    <lineage>
        <taxon>Eukaryota</taxon>
        <taxon>Fungi</taxon>
        <taxon>Dikarya</taxon>
        <taxon>Basidiomycota</taxon>
        <taxon>Pucciniomycotina</taxon>
        <taxon>Microbotryomycetes</taxon>
        <taxon>Microbotryales</taxon>
        <taxon>Microbotryaceae</taxon>
        <taxon>Microbotryum</taxon>
    </lineage>
</organism>
<dbReference type="AlphaFoldDB" id="A0A238FNS5"/>
<dbReference type="Proteomes" id="UP000198372">
    <property type="component" value="Unassembled WGS sequence"/>
</dbReference>
<dbReference type="InterPro" id="IPR011009">
    <property type="entry name" value="Kinase-like_dom_sf"/>
</dbReference>
<dbReference type="OrthoDB" id="2523927at2759"/>
<dbReference type="STRING" id="269621.A0A238FNS5"/>
<name>A0A238FNS5_9BASI</name>
<dbReference type="EMBL" id="FMSP01000009">
    <property type="protein sequence ID" value="SCV72858.1"/>
    <property type="molecule type" value="Genomic_DNA"/>
</dbReference>